<evidence type="ECO:0000313" key="3">
    <source>
        <dbReference type="Proteomes" id="UP001267426"/>
    </source>
</evidence>
<sequence>MLDALTSILVRAERVVDRSLSAVRRRYGLWDDVHVLPYHGYGRPDRVRLLGRVLDDREVEHEGALTRLESARLTARRFLSDEVPGARVTVQVGGQTVRTETDEDGYYSLDVETAAPLARGWAEATVTVEEPQHAEATARVVVPPADARFMVVSDVDDTVIRTGATNKLRFARVVLLNNATTREVFPGVGALYRALVDEGGAATNPIFYVSSSPWNLYRQFAGAFEHRGVPPGPLFLKDFGVDPGKLIKSGHHAHKLDQIHTLLDFYPDLRVVLVGDSGQEDAEIYQQVVARRPARVAAVLVRDVTNGARDRAVGHIVRDVEMRGVPMRLVRDTVGAAEAAAELGLIDADDVDRVRRAASAER</sequence>
<evidence type="ECO:0000313" key="2">
    <source>
        <dbReference type="EMBL" id="MDT0633146.1"/>
    </source>
</evidence>
<dbReference type="EMBL" id="JAVRHT010000055">
    <property type="protein sequence ID" value="MDT0633146.1"/>
    <property type="molecule type" value="Genomic_DNA"/>
</dbReference>
<dbReference type="Proteomes" id="UP001267426">
    <property type="component" value="Unassembled WGS sequence"/>
</dbReference>
<feature type="domain" description="Phosphatidate phosphatase APP1 catalytic" evidence="1">
    <location>
        <begin position="150"/>
        <end position="303"/>
    </location>
</feature>
<dbReference type="PANTHER" id="PTHR28208">
    <property type="entry name" value="PHOSPHATIDATE PHOSPHATASE APP1"/>
    <property type="match status" value="1"/>
</dbReference>
<proteinExistence type="predicted"/>
<dbReference type="PANTHER" id="PTHR28208:SF3">
    <property type="entry name" value="PHOSPHATIDATE PHOSPHATASE APP1"/>
    <property type="match status" value="1"/>
</dbReference>
<dbReference type="Gene3D" id="2.60.40.10">
    <property type="entry name" value="Immunoglobulins"/>
    <property type="match status" value="1"/>
</dbReference>
<protein>
    <submittedName>
        <fullName evidence="2">DUF2183 domain-containing protein</fullName>
    </submittedName>
</protein>
<name>A0ABU3BV25_9BACT</name>
<dbReference type="InterPro" id="IPR013783">
    <property type="entry name" value="Ig-like_fold"/>
</dbReference>
<keyword evidence="3" id="KW-1185">Reference proteome</keyword>
<dbReference type="RefSeq" id="WP_311665754.1">
    <property type="nucleotide sequence ID" value="NZ_JAVRHT010000055.1"/>
</dbReference>
<evidence type="ECO:0000259" key="1">
    <source>
        <dbReference type="Pfam" id="PF09949"/>
    </source>
</evidence>
<reference evidence="2 3" key="1">
    <citation type="submission" date="2023-09" db="EMBL/GenBank/DDBJ databases">
        <authorList>
            <person name="Rey-Velasco X."/>
        </authorList>
    </citation>
    <scope>NUCLEOTIDE SEQUENCE [LARGE SCALE GENOMIC DNA]</scope>
    <source>
        <strain evidence="2 3">F394</strain>
    </source>
</reference>
<comment type="caution">
    <text evidence="2">The sequence shown here is derived from an EMBL/GenBank/DDBJ whole genome shotgun (WGS) entry which is preliminary data.</text>
</comment>
<dbReference type="Pfam" id="PF09949">
    <property type="entry name" value="APP1_cat"/>
    <property type="match status" value="1"/>
</dbReference>
<gene>
    <name evidence="2" type="ORF">RM540_15430</name>
</gene>
<dbReference type="InterPro" id="IPR052935">
    <property type="entry name" value="Mg2+_PAP"/>
</dbReference>
<dbReference type="InterPro" id="IPR019236">
    <property type="entry name" value="APP1_cat"/>
</dbReference>
<organism evidence="2 3">
    <name type="scientific">Rubrivirga litoralis</name>
    <dbReference type="NCBI Taxonomy" id="3075598"/>
    <lineage>
        <taxon>Bacteria</taxon>
        <taxon>Pseudomonadati</taxon>
        <taxon>Rhodothermota</taxon>
        <taxon>Rhodothermia</taxon>
        <taxon>Rhodothermales</taxon>
        <taxon>Rubricoccaceae</taxon>
        <taxon>Rubrivirga</taxon>
    </lineage>
</organism>
<accession>A0ABU3BV25</accession>